<proteinExistence type="predicted"/>
<keyword evidence="3" id="KW-1185">Reference proteome</keyword>
<dbReference type="RefSeq" id="WP_081727654.1">
    <property type="nucleotide sequence ID" value="NZ_BAUT01000022.1"/>
</dbReference>
<sequence length="545" mass="61609">MFMDNTFKEFPIPTYEEWRQLVERTLKGKTFDESLLTPLIDEIVLEPMYQSKDIENNQTLNDRPGTYPFIRGNTQEPLKWSVSQVIEAATPKLLHERISHDFEKGQDHTHFVLTSEMKQGRKPTRNEEETGIPFFNLSTVHEALNGIDLSNKPLHLDTGVVSLPILGALSLTSKKLKGTIGSDPLHQLVSFGSIDYSLDRSFDLMALATKWARKQHPQLRTVLVQSHIYHNGGASPSLELASALSTAVEYISALIERGLSATEAGQSLLFSFSIGSDYFSEIAKIRAARALWAAIMKEFGASEEGQKMTIHAKTSTFTKTKDDCHVNILRCTTEAFAAAIAGVESLQVSPFDELLQEPSEHARRIARNTSLILREEAHLAVTSDPAGGSWYVEHLTEQMAMKAWELFQELEENGGMSASLKKGIVQTLVQKCWNKRVEKVRTRKQTIIGVNQYINTDDKRPTKPASRVEERNSYFDYIEQQKEVTKKHEIETMEDVLKMVSEQTPFHHIHKQLKEGGKKECVTPIKQYRLAEPFEQQHPKKDGGS</sequence>
<reference evidence="2" key="1">
    <citation type="journal article" date="2014" name="Genome Announc.">
        <title>Draft Genome Sequences of Three Alkaliphilic Bacillus Strains, Bacillus wakoensis JCM 9140T, Bacillus akibai JCM 9157T, and Bacillus hemicellulosilyticus JCM 9152T.</title>
        <authorList>
            <person name="Yuki M."/>
            <person name="Oshima K."/>
            <person name="Suda W."/>
            <person name="Oshida Y."/>
            <person name="Kitamura K."/>
            <person name="Iida T."/>
            <person name="Hattori M."/>
            <person name="Ohkuma M."/>
        </authorList>
    </citation>
    <scope>NUCLEOTIDE SEQUENCE [LARGE SCALE GENOMIC DNA]</scope>
    <source>
        <strain evidence="2">JCM 9140</strain>
    </source>
</reference>
<protein>
    <submittedName>
        <fullName evidence="2">Methylmalonyl-CoA mutase</fullName>
    </submittedName>
</protein>
<feature type="domain" description="Methylmalonyl-CoA mutase alpha/beta chain catalytic" evidence="1">
    <location>
        <begin position="42"/>
        <end position="503"/>
    </location>
</feature>
<dbReference type="EMBL" id="BAUT01000022">
    <property type="protein sequence ID" value="GAE26340.1"/>
    <property type="molecule type" value="Genomic_DNA"/>
</dbReference>
<dbReference type="InterPro" id="IPR016176">
    <property type="entry name" value="Cbl-dep_enz_cat"/>
</dbReference>
<dbReference type="InterPro" id="IPR006099">
    <property type="entry name" value="MeMalonylCoA_mutase_a/b_cat"/>
</dbReference>
<dbReference type="STRING" id="1236970.JCM9140_2391"/>
<dbReference type="GO" id="GO:0031419">
    <property type="term" value="F:cobalamin binding"/>
    <property type="evidence" value="ECO:0007669"/>
    <property type="project" value="InterPro"/>
</dbReference>
<dbReference type="PANTHER" id="PTHR48101:SF4">
    <property type="entry name" value="METHYLMALONYL-COA MUTASE, MITOCHONDRIAL"/>
    <property type="match status" value="1"/>
</dbReference>
<organism evidence="2 3">
    <name type="scientific">Halalkalibacter wakoensis JCM 9140</name>
    <dbReference type="NCBI Taxonomy" id="1236970"/>
    <lineage>
        <taxon>Bacteria</taxon>
        <taxon>Bacillati</taxon>
        <taxon>Bacillota</taxon>
        <taxon>Bacilli</taxon>
        <taxon>Bacillales</taxon>
        <taxon>Bacillaceae</taxon>
        <taxon>Halalkalibacter</taxon>
    </lineage>
</organism>
<dbReference type="Pfam" id="PF01642">
    <property type="entry name" value="MM_CoA_mutase"/>
    <property type="match status" value="1"/>
</dbReference>
<dbReference type="OrthoDB" id="9762378at2"/>
<accession>W4Q307</accession>
<dbReference type="GO" id="GO:0005737">
    <property type="term" value="C:cytoplasm"/>
    <property type="evidence" value="ECO:0007669"/>
    <property type="project" value="TreeGrafter"/>
</dbReference>
<dbReference type="SUPFAM" id="SSF51703">
    <property type="entry name" value="Cobalamin (vitamin B12)-dependent enzymes"/>
    <property type="match status" value="1"/>
</dbReference>
<dbReference type="GO" id="GO:0004494">
    <property type="term" value="F:methylmalonyl-CoA mutase activity"/>
    <property type="evidence" value="ECO:0007669"/>
    <property type="project" value="TreeGrafter"/>
</dbReference>
<dbReference type="AlphaFoldDB" id="W4Q307"/>
<evidence type="ECO:0000313" key="2">
    <source>
        <dbReference type="EMBL" id="GAE26340.1"/>
    </source>
</evidence>
<dbReference type="Gene3D" id="3.20.20.240">
    <property type="entry name" value="Methylmalonyl-CoA mutase"/>
    <property type="match status" value="1"/>
</dbReference>
<dbReference type="GO" id="GO:0019678">
    <property type="term" value="P:propionate metabolic process, methylmalonyl pathway"/>
    <property type="evidence" value="ECO:0007669"/>
    <property type="project" value="TreeGrafter"/>
</dbReference>
<evidence type="ECO:0000259" key="1">
    <source>
        <dbReference type="Pfam" id="PF01642"/>
    </source>
</evidence>
<comment type="caution">
    <text evidence="2">The sequence shown here is derived from an EMBL/GenBank/DDBJ whole genome shotgun (WGS) entry which is preliminary data.</text>
</comment>
<dbReference type="Proteomes" id="UP000018890">
    <property type="component" value="Unassembled WGS sequence"/>
</dbReference>
<name>W4Q307_9BACI</name>
<gene>
    <name evidence="2" type="ORF">JCM9140_2391</name>
</gene>
<dbReference type="CDD" id="cd03677">
    <property type="entry name" value="MM_CoA_mutase_beta"/>
    <property type="match status" value="1"/>
</dbReference>
<evidence type="ECO:0000313" key="3">
    <source>
        <dbReference type="Proteomes" id="UP000018890"/>
    </source>
</evidence>
<dbReference type="PANTHER" id="PTHR48101">
    <property type="entry name" value="METHYLMALONYL-COA MUTASE, MITOCHONDRIAL-RELATED"/>
    <property type="match status" value="1"/>
</dbReference>